<reference evidence="4" key="1">
    <citation type="submission" date="2025-08" db="UniProtKB">
        <authorList>
            <consortium name="Ensembl"/>
        </authorList>
    </citation>
    <scope>IDENTIFICATION</scope>
</reference>
<dbReference type="PANTHER" id="PTHR19367:SF18">
    <property type="entry name" value="T CELL RECEPTOR ALPHA VARIABLE 16"/>
    <property type="match status" value="1"/>
</dbReference>
<dbReference type="InterPro" id="IPR036179">
    <property type="entry name" value="Ig-like_dom_sf"/>
</dbReference>
<dbReference type="AlphaFoldDB" id="A0A8D0FJ45"/>
<evidence type="ECO:0000313" key="5">
    <source>
        <dbReference type="Proteomes" id="UP000694551"/>
    </source>
</evidence>
<keyword evidence="2" id="KW-0391">Immunity</keyword>
<sequence>MAKIIRRRLGQCKESQKDSVLQSPPERAIQAGHNTTLYFDFSTSYSNPDTYWHQQLPNQSPPMLLGLSEYKARVDSGRFSSVLSAEVSQVLLCVGNAELQDSALCLCVLSPHLCPQCAALCRKGRVCAGERLPPHHCLGVALSSASIFLILGIQNWTQHSRGGLTSAE</sequence>
<dbReference type="SUPFAM" id="SSF48726">
    <property type="entry name" value="Immunoglobulin"/>
    <property type="match status" value="1"/>
</dbReference>
<keyword evidence="5" id="KW-1185">Reference proteome</keyword>
<evidence type="ECO:0000256" key="1">
    <source>
        <dbReference type="ARBA" id="ARBA00022729"/>
    </source>
</evidence>
<keyword evidence="1" id="KW-0732">Signal</keyword>
<dbReference type="InterPro" id="IPR013783">
    <property type="entry name" value="Ig-like_fold"/>
</dbReference>
<name>A0A8D0FJ45_STROC</name>
<dbReference type="Proteomes" id="UP000694551">
    <property type="component" value="Unplaced"/>
</dbReference>
<accession>A0A8D0FJ45</accession>
<dbReference type="Ensembl" id="ENSSOCT00000016956.1">
    <property type="protein sequence ID" value="ENSSOCP00000016530.1"/>
    <property type="gene ID" value="ENSSOCG00000012445.1"/>
</dbReference>
<keyword evidence="2" id="KW-1064">Adaptive immunity</keyword>
<evidence type="ECO:0000256" key="3">
    <source>
        <dbReference type="ARBA" id="ARBA00023319"/>
    </source>
</evidence>
<evidence type="ECO:0000313" key="4">
    <source>
        <dbReference type="Ensembl" id="ENSSOCP00000016530.1"/>
    </source>
</evidence>
<proteinExistence type="predicted"/>
<dbReference type="PANTHER" id="PTHR19367">
    <property type="entry name" value="T-CELL RECEPTOR ALPHA CHAIN V REGION"/>
    <property type="match status" value="1"/>
</dbReference>
<organism evidence="4 5">
    <name type="scientific">Strix occidentalis caurina</name>
    <name type="common">northern spotted owl</name>
    <dbReference type="NCBI Taxonomy" id="311401"/>
    <lineage>
        <taxon>Eukaryota</taxon>
        <taxon>Metazoa</taxon>
        <taxon>Chordata</taxon>
        <taxon>Craniata</taxon>
        <taxon>Vertebrata</taxon>
        <taxon>Euteleostomi</taxon>
        <taxon>Archelosauria</taxon>
        <taxon>Archosauria</taxon>
        <taxon>Dinosauria</taxon>
        <taxon>Saurischia</taxon>
        <taxon>Theropoda</taxon>
        <taxon>Coelurosauria</taxon>
        <taxon>Aves</taxon>
        <taxon>Neognathae</taxon>
        <taxon>Neoaves</taxon>
        <taxon>Telluraves</taxon>
        <taxon>Strigiformes</taxon>
        <taxon>Strigidae</taxon>
        <taxon>Strix</taxon>
    </lineage>
</organism>
<protein>
    <submittedName>
        <fullName evidence="4">Uncharacterized protein</fullName>
    </submittedName>
</protein>
<reference evidence="4" key="2">
    <citation type="submission" date="2025-09" db="UniProtKB">
        <authorList>
            <consortium name="Ensembl"/>
        </authorList>
    </citation>
    <scope>IDENTIFICATION</scope>
</reference>
<keyword evidence="3" id="KW-0393">Immunoglobulin domain</keyword>
<dbReference type="GO" id="GO:0002250">
    <property type="term" value="P:adaptive immune response"/>
    <property type="evidence" value="ECO:0007669"/>
    <property type="project" value="UniProtKB-KW"/>
</dbReference>
<dbReference type="InterPro" id="IPR051287">
    <property type="entry name" value="TCR_variable_region"/>
</dbReference>
<evidence type="ECO:0000256" key="2">
    <source>
        <dbReference type="ARBA" id="ARBA00023130"/>
    </source>
</evidence>
<dbReference type="Gene3D" id="2.60.40.10">
    <property type="entry name" value="Immunoglobulins"/>
    <property type="match status" value="1"/>
</dbReference>